<reference evidence="2 3" key="1">
    <citation type="journal article" date="2019" name="Plant Biotechnol. J.">
        <title>The red bayberry genome and genetic basis of sex determination.</title>
        <authorList>
            <person name="Jia H.M."/>
            <person name="Jia H.J."/>
            <person name="Cai Q.L."/>
            <person name="Wang Y."/>
            <person name="Zhao H.B."/>
            <person name="Yang W.F."/>
            <person name="Wang G.Y."/>
            <person name="Li Y.H."/>
            <person name="Zhan D.L."/>
            <person name="Shen Y.T."/>
            <person name="Niu Q.F."/>
            <person name="Chang L."/>
            <person name="Qiu J."/>
            <person name="Zhao L."/>
            <person name="Xie H.B."/>
            <person name="Fu W.Y."/>
            <person name="Jin J."/>
            <person name="Li X.W."/>
            <person name="Jiao Y."/>
            <person name="Zhou C.C."/>
            <person name="Tu T."/>
            <person name="Chai C.Y."/>
            <person name="Gao J.L."/>
            <person name="Fan L.J."/>
            <person name="van de Weg E."/>
            <person name="Wang J.Y."/>
            <person name="Gao Z.S."/>
        </authorList>
    </citation>
    <scope>NUCLEOTIDE SEQUENCE [LARGE SCALE GENOMIC DNA]</scope>
    <source>
        <tissue evidence="2">Leaves</tissue>
    </source>
</reference>
<dbReference type="EMBL" id="RXIC02000022">
    <property type="protein sequence ID" value="KAB1216338.1"/>
    <property type="molecule type" value="Genomic_DNA"/>
</dbReference>
<keyword evidence="3" id="KW-1185">Reference proteome</keyword>
<evidence type="ECO:0000313" key="3">
    <source>
        <dbReference type="Proteomes" id="UP000516437"/>
    </source>
</evidence>
<dbReference type="PANTHER" id="PTHR34196">
    <property type="entry name" value="OS02G0697700 PROTEIN"/>
    <property type="match status" value="1"/>
</dbReference>
<sequence>MLLFATLRGPRGFGPPPRKTKKSKKPNKENEDDEEEEEEEKRKSQIKIPHSKPLELELAPQRELGILELLASCHGLVCATPESLCGELVADEREVLPPNSGATGASTGAAAAHGIEVAVEFKPVEHPTEPLDNDRPIQCPLPEPSILNDGRIWKERVSATVRRRTDLPVMKEGEALESESEAEETKERSGRSNRLILPSLSAPEHNLLNLLEDCNASGI</sequence>
<organism evidence="2 3">
    <name type="scientific">Morella rubra</name>
    <name type="common">Chinese bayberry</name>
    <dbReference type="NCBI Taxonomy" id="262757"/>
    <lineage>
        <taxon>Eukaryota</taxon>
        <taxon>Viridiplantae</taxon>
        <taxon>Streptophyta</taxon>
        <taxon>Embryophyta</taxon>
        <taxon>Tracheophyta</taxon>
        <taxon>Spermatophyta</taxon>
        <taxon>Magnoliopsida</taxon>
        <taxon>eudicotyledons</taxon>
        <taxon>Gunneridae</taxon>
        <taxon>Pentapetalae</taxon>
        <taxon>rosids</taxon>
        <taxon>fabids</taxon>
        <taxon>Fagales</taxon>
        <taxon>Myricaceae</taxon>
        <taxon>Morella</taxon>
    </lineage>
</organism>
<dbReference type="Proteomes" id="UP000516437">
    <property type="component" value="Chromosome 4"/>
</dbReference>
<name>A0A6A1VXP4_9ROSI</name>
<dbReference type="PANTHER" id="PTHR34196:SF2">
    <property type="entry name" value="OS02G0697700 PROTEIN"/>
    <property type="match status" value="1"/>
</dbReference>
<evidence type="ECO:0000313" key="2">
    <source>
        <dbReference type="EMBL" id="KAB1216338.1"/>
    </source>
</evidence>
<protein>
    <submittedName>
        <fullName evidence="2">Uncharacterized protein</fullName>
    </submittedName>
</protein>
<dbReference type="OrthoDB" id="1909326at2759"/>
<evidence type="ECO:0000256" key="1">
    <source>
        <dbReference type="SAM" id="MobiDB-lite"/>
    </source>
</evidence>
<gene>
    <name evidence="2" type="ORF">CJ030_MR4G026752</name>
</gene>
<accession>A0A6A1VXP4</accession>
<feature type="compositionally biased region" description="Acidic residues" evidence="1">
    <location>
        <begin position="30"/>
        <end position="39"/>
    </location>
</feature>
<feature type="region of interest" description="Disordered" evidence="1">
    <location>
        <begin position="170"/>
        <end position="198"/>
    </location>
</feature>
<feature type="region of interest" description="Disordered" evidence="1">
    <location>
        <begin position="1"/>
        <end position="51"/>
    </location>
</feature>
<proteinExistence type="predicted"/>
<comment type="caution">
    <text evidence="2">The sequence shown here is derived from an EMBL/GenBank/DDBJ whole genome shotgun (WGS) entry which is preliminary data.</text>
</comment>
<dbReference type="AlphaFoldDB" id="A0A6A1VXP4"/>